<evidence type="ECO:0000313" key="3">
    <source>
        <dbReference type="EMBL" id="MBA0854337.1"/>
    </source>
</evidence>
<dbReference type="InterPro" id="IPR019557">
    <property type="entry name" value="AminoTfrase-like_pln_mobile"/>
</dbReference>
<dbReference type="InterPro" id="IPR044824">
    <property type="entry name" value="MAIN-like"/>
</dbReference>
<protein>
    <recommendedName>
        <fullName evidence="2">Aminotransferase-like plant mobile domain-containing protein</fullName>
    </recommendedName>
</protein>
<evidence type="ECO:0000259" key="2">
    <source>
        <dbReference type="Pfam" id="PF10536"/>
    </source>
</evidence>
<dbReference type="Proteomes" id="UP000593576">
    <property type="component" value="Unassembled WGS sequence"/>
</dbReference>
<proteinExistence type="predicted"/>
<evidence type="ECO:0000256" key="1">
    <source>
        <dbReference type="SAM" id="MobiDB-lite"/>
    </source>
</evidence>
<dbReference type="OrthoDB" id="986911at2759"/>
<comment type="caution">
    <text evidence="3">The sequence shown here is derived from an EMBL/GenBank/DDBJ whole genome shotgun (WGS) entry which is preliminary data.</text>
</comment>
<dbReference type="PANTHER" id="PTHR46033">
    <property type="entry name" value="PROTEIN MAIN-LIKE 2"/>
    <property type="match status" value="1"/>
</dbReference>
<reference evidence="3 4" key="1">
    <citation type="journal article" date="2019" name="Genome Biol. Evol.">
        <title>Insights into the evolution of the New World diploid cottons (Gossypium, subgenus Houzingenia) based on genome sequencing.</title>
        <authorList>
            <person name="Grover C.E."/>
            <person name="Arick M.A. 2nd"/>
            <person name="Thrash A."/>
            <person name="Conover J.L."/>
            <person name="Sanders W.S."/>
            <person name="Peterson D.G."/>
            <person name="Frelichowski J.E."/>
            <person name="Scheffler J.A."/>
            <person name="Scheffler B.E."/>
            <person name="Wendel J.F."/>
        </authorList>
    </citation>
    <scope>NUCLEOTIDE SEQUENCE [LARGE SCALE GENOMIC DNA]</scope>
    <source>
        <strain evidence="3">1</strain>
        <tissue evidence="3">Leaf</tissue>
    </source>
</reference>
<organism evidence="3 4">
    <name type="scientific">Gossypium schwendimanii</name>
    <name type="common">Cotton</name>
    <dbReference type="NCBI Taxonomy" id="34291"/>
    <lineage>
        <taxon>Eukaryota</taxon>
        <taxon>Viridiplantae</taxon>
        <taxon>Streptophyta</taxon>
        <taxon>Embryophyta</taxon>
        <taxon>Tracheophyta</taxon>
        <taxon>Spermatophyta</taxon>
        <taxon>Magnoliopsida</taxon>
        <taxon>eudicotyledons</taxon>
        <taxon>Gunneridae</taxon>
        <taxon>Pentapetalae</taxon>
        <taxon>rosids</taxon>
        <taxon>malvids</taxon>
        <taxon>Malvales</taxon>
        <taxon>Malvaceae</taxon>
        <taxon>Malvoideae</taxon>
        <taxon>Gossypium</taxon>
    </lineage>
</organism>
<keyword evidence="4" id="KW-1185">Reference proteome</keyword>
<feature type="compositionally biased region" description="Polar residues" evidence="1">
    <location>
        <begin position="353"/>
        <end position="367"/>
    </location>
</feature>
<dbReference type="EMBL" id="JABFAF010000004">
    <property type="protein sequence ID" value="MBA0854337.1"/>
    <property type="molecule type" value="Genomic_DNA"/>
</dbReference>
<feature type="domain" description="Aminotransferase-like plant mobile" evidence="2">
    <location>
        <begin position="1"/>
        <end position="313"/>
    </location>
</feature>
<sequence length="463" mass="53493">MEDVQLQLGLSVDGSVLTGFAQSADWGAICYDLLGAIPNNIYGGRIDMSWLRETFPVPGDDSIKVQRVRYARTYILQIIGGYLMSDKSRNLVHLRWPLKLIDFRAAGELSWGSAVLATLYREMCRVTQPNKIKIGGCLALLQSWVWFRFPFLRPRVNHLYTFPLVTRWNHSPSYRGIPTALEDIRLLLDQRSEARFQWTPYKDPAIRVVIPDEFLQNPNIWHVRVPLVSYATVEMHQTDRVLLQFRFRKPIPVAPEVLDDEHKIDLRRSDTHWPLFHSEYIEIWENRYDNIPTREPIIVPESACDPAYMPWFKIHGKPYLLSEEERRQQIYAKKERRGPLNPRTRGGEEGLSTMPTQSSAPTEQVTMPTPQPLQIMLSAYSNPYMYPFSTPMLSWNVWPGASHFQMTPTQLTIYTSLFAGGTTRDTVRELNSFPIPSTMGDANTYGVFILSRWVIFPTPTIRS</sequence>
<gene>
    <name evidence="3" type="ORF">Goshw_029244</name>
</gene>
<feature type="region of interest" description="Disordered" evidence="1">
    <location>
        <begin position="331"/>
        <end position="367"/>
    </location>
</feature>
<evidence type="ECO:0000313" key="4">
    <source>
        <dbReference type="Proteomes" id="UP000593576"/>
    </source>
</evidence>
<dbReference type="AlphaFoldDB" id="A0A7J9L6R5"/>
<dbReference type="GO" id="GO:0010073">
    <property type="term" value="P:meristem maintenance"/>
    <property type="evidence" value="ECO:0007669"/>
    <property type="project" value="InterPro"/>
</dbReference>
<accession>A0A7J9L6R5</accession>
<dbReference type="Pfam" id="PF10536">
    <property type="entry name" value="PMD"/>
    <property type="match status" value="1"/>
</dbReference>
<name>A0A7J9L6R5_GOSSC</name>
<dbReference type="PANTHER" id="PTHR46033:SF8">
    <property type="entry name" value="PROTEIN MAINTENANCE OF MERISTEMS-LIKE"/>
    <property type="match status" value="1"/>
</dbReference>